<proteinExistence type="predicted"/>
<name>A0ABD6AHH7_9EURY</name>
<accession>A0ABD6AHH7</accession>
<feature type="transmembrane region" description="Helical" evidence="1">
    <location>
        <begin position="149"/>
        <end position="166"/>
    </location>
</feature>
<protein>
    <submittedName>
        <fullName evidence="2">Uncharacterized protein</fullName>
    </submittedName>
</protein>
<keyword evidence="1" id="KW-0812">Transmembrane</keyword>
<comment type="caution">
    <text evidence="2">The sequence shown here is derived from an EMBL/GenBank/DDBJ whole genome shotgun (WGS) entry which is preliminary data.</text>
</comment>
<dbReference type="EMBL" id="JBHTBL010000002">
    <property type="protein sequence ID" value="MFC7323554.1"/>
    <property type="molecule type" value="Genomic_DNA"/>
</dbReference>
<reference evidence="2 3" key="1">
    <citation type="journal article" date="2019" name="Int. J. Syst. Evol. Microbiol.">
        <title>The Global Catalogue of Microorganisms (GCM) 10K type strain sequencing project: providing services to taxonomists for standard genome sequencing and annotation.</title>
        <authorList>
            <consortium name="The Broad Institute Genomics Platform"/>
            <consortium name="The Broad Institute Genome Sequencing Center for Infectious Disease"/>
            <person name="Wu L."/>
            <person name="Ma J."/>
        </authorList>
    </citation>
    <scope>NUCLEOTIDE SEQUENCE [LARGE SCALE GENOMIC DNA]</scope>
    <source>
        <strain evidence="2 3">CGMCC 1.12554</strain>
    </source>
</reference>
<organism evidence="2 3">
    <name type="scientific">Halorubrum rutilum</name>
    <dbReference type="NCBI Taxonomy" id="1364933"/>
    <lineage>
        <taxon>Archaea</taxon>
        <taxon>Methanobacteriati</taxon>
        <taxon>Methanobacteriota</taxon>
        <taxon>Stenosarchaea group</taxon>
        <taxon>Halobacteria</taxon>
        <taxon>Halobacteriales</taxon>
        <taxon>Haloferacaceae</taxon>
        <taxon>Halorubrum</taxon>
    </lineage>
</organism>
<feature type="transmembrane region" description="Helical" evidence="1">
    <location>
        <begin position="82"/>
        <end position="101"/>
    </location>
</feature>
<keyword evidence="1" id="KW-0472">Membrane</keyword>
<dbReference type="AlphaFoldDB" id="A0ABD6AHH7"/>
<evidence type="ECO:0000313" key="3">
    <source>
        <dbReference type="Proteomes" id="UP001596545"/>
    </source>
</evidence>
<keyword evidence="3" id="KW-1185">Reference proteome</keyword>
<keyword evidence="1" id="KW-1133">Transmembrane helix</keyword>
<feature type="transmembrane region" description="Helical" evidence="1">
    <location>
        <begin position="173"/>
        <end position="190"/>
    </location>
</feature>
<evidence type="ECO:0000313" key="2">
    <source>
        <dbReference type="EMBL" id="MFC7323554.1"/>
    </source>
</evidence>
<dbReference type="Proteomes" id="UP001596545">
    <property type="component" value="Unassembled WGS sequence"/>
</dbReference>
<dbReference type="RefSeq" id="WP_256407771.1">
    <property type="nucleotide sequence ID" value="NZ_JANHDN010000001.1"/>
</dbReference>
<feature type="transmembrane region" description="Helical" evidence="1">
    <location>
        <begin position="48"/>
        <end position="70"/>
    </location>
</feature>
<sequence length="197" mass="18495">MPTLRSRLLGPVLILLGVAALGYAGTFAPAVVPSPSADGVASAVVSPLSLLATPPLLAAGSVLLVGGAAAAAGADRSARPALVAPVFGAGAALAFGVGLVVDPGSVPATATTPAAYDALASGPPARIAAGAVVGGAVAPVVQATVAEDTPALLAGSVLLLAALVVGASEPPSLVTGGVGGAAAVGLLWAVDPERWRP</sequence>
<evidence type="ECO:0000256" key="1">
    <source>
        <dbReference type="SAM" id="Phobius"/>
    </source>
</evidence>
<gene>
    <name evidence="2" type="ORF">ACFQMF_03040</name>
</gene>